<dbReference type="Pfam" id="PF00172">
    <property type="entry name" value="Zn_clus"/>
    <property type="match status" value="1"/>
</dbReference>
<dbReference type="CDD" id="cd00067">
    <property type="entry name" value="GAL4"/>
    <property type="match status" value="1"/>
</dbReference>
<dbReference type="InterPro" id="IPR021858">
    <property type="entry name" value="Fun_TF"/>
</dbReference>
<evidence type="ECO:0000256" key="1">
    <source>
        <dbReference type="ARBA" id="ARBA00004123"/>
    </source>
</evidence>
<reference evidence="4 5" key="1">
    <citation type="journal article" date="2016" name="Genome Announc.">
        <title>Draft Whole-Genome Sequence of Trichoderma gamsii T6085, a Promising Biocontrol Agent of Fusarium Head Blight on Wheat.</title>
        <authorList>
            <person name="Baroncelli R."/>
            <person name="Zapparata A."/>
            <person name="Piaggeschi G."/>
            <person name="Sarrocco S."/>
            <person name="Vannacci G."/>
        </authorList>
    </citation>
    <scope>NUCLEOTIDE SEQUENCE [LARGE SCALE GENOMIC DNA]</scope>
    <source>
        <strain evidence="4 5">T6085</strain>
    </source>
</reference>
<name>A0A2P4ZCY2_9HYPO</name>
<gene>
    <name evidence="4" type="ORF">TGAM01_v209007</name>
</gene>
<dbReference type="Gene3D" id="4.10.240.10">
    <property type="entry name" value="Zn(2)-C6 fungal-type DNA-binding domain"/>
    <property type="match status" value="1"/>
</dbReference>
<organism evidence="4 5">
    <name type="scientific">Trichoderma gamsii</name>
    <dbReference type="NCBI Taxonomy" id="398673"/>
    <lineage>
        <taxon>Eukaryota</taxon>
        <taxon>Fungi</taxon>
        <taxon>Dikarya</taxon>
        <taxon>Ascomycota</taxon>
        <taxon>Pezizomycotina</taxon>
        <taxon>Sordariomycetes</taxon>
        <taxon>Hypocreomycetidae</taxon>
        <taxon>Hypocreales</taxon>
        <taxon>Hypocreaceae</taxon>
        <taxon>Trichoderma</taxon>
    </lineage>
</organism>
<evidence type="ECO:0000313" key="4">
    <source>
        <dbReference type="EMBL" id="PON22133.1"/>
    </source>
</evidence>
<dbReference type="InterPro" id="IPR036864">
    <property type="entry name" value="Zn2-C6_fun-type_DNA-bd_sf"/>
</dbReference>
<dbReference type="EMBL" id="JPDN02000041">
    <property type="protein sequence ID" value="PON22133.1"/>
    <property type="molecule type" value="Genomic_DNA"/>
</dbReference>
<comment type="subcellular location">
    <subcellularLocation>
        <location evidence="1">Nucleus</location>
    </subcellularLocation>
</comment>
<protein>
    <recommendedName>
        <fullName evidence="3">Zn(2)-C6 fungal-type domain-containing protein</fullName>
    </recommendedName>
</protein>
<keyword evidence="5" id="KW-1185">Reference proteome</keyword>
<dbReference type="RefSeq" id="XP_018659378.1">
    <property type="nucleotide sequence ID" value="XM_018807391.1"/>
</dbReference>
<evidence type="ECO:0000259" key="3">
    <source>
        <dbReference type="PROSITE" id="PS50048"/>
    </source>
</evidence>
<dbReference type="PANTHER" id="PTHR37534">
    <property type="entry name" value="TRANSCRIPTIONAL ACTIVATOR PROTEIN UGA3"/>
    <property type="match status" value="1"/>
</dbReference>
<dbReference type="GO" id="GO:0000981">
    <property type="term" value="F:DNA-binding transcription factor activity, RNA polymerase II-specific"/>
    <property type="evidence" value="ECO:0007669"/>
    <property type="project" value="InterPro"/>
</dbReference>
<comment type="caution">
    <text evidence="4">The sequence shown here is derived from an EMBL/GenBank/DDBJ whole genome shotgun (WGS) entry which is preliminary data.</text>
</comment>
<dbReference type="Proteomes" id="UP000054821">
    <property type="component" value="Unassembled WGS sequence"/>
</dbReference>
<dbReference type="STRING" id="398673.A0A2P4ZCY2"/>
<dbReference type="GeneID" id="29987474"/>
<keyword evidence="2" id="KW-0539">Nucleus</keyword>
<sequence length="607" mass="68323">MENSVYPLFASNPRRSFSGCWTCRLRRKKCDEQRPICQACASLQIDCYTENSKPKWMDGGSRQEKMLQHIKARIKETAPYRRWNRTPGGKDTLLRPTISRDFDPAISLDALNETPYQISRLLHQHVEQNDQANSGVCALKRLSGVVQQGNDWLQRPDMFLVTYYYEHLLPFLYPFYTPTITEGGKFWVLEMILSSPVVRQSVLCQSAYWLSQATRGAGEQRRIEESVNVPIHDAFRVMGQALSIINASFVSQHLHGSARILTGIIQLQRFEAAQQQFNGHKMHLTAAATLFREILESCRKSDDGVTDPLTDWNAAFHCLGPASWTALEAGIHIPSAEQAAFQFSTSILFMDDIILSTVLSKQPLLYDYHLSLLGTTPAEATSAKAVLGLEGVVGCQNWALLQIGIIATLDSWKRRGEEAGNLDVMELVRQAEVIRDALETRLLETSEIQVLYANRDDDIRQCAAAIPDYSKPTHRLPSEARIATQIWGHAAIVYLSVVVSGWQPSNAVVRHSVQSIVRLLTWDLSSSSRGLLRGMAWPLFVAGCMADNAQELCFRALMSEPMMKSSTTIQEALSIMEDIWKMRDADENTLKDFSSCFNYRGYSLCLV</sequence>
<dbReference type="AlphaFoldDB" id="A0A2P4ZCY2"/>
<dbReference type="GO" id="GO:0008270">
    <property type="term" value="F:zinc ion binding"/>
    <property type="evidence" value="ECO:0007669"/>
    <property type="project" value="InterPro"/>
</dbReference>
<dbReference type="SUPFAM" id="SSF57701">
    <property type="entry name" value="Zn2/Cys6 DNA-binding domain"/>
    <property type="match status" value="1"/>
</dbReference>
<dbReference type="PROSITE" id="PS00463">
    <property type="entry name" value="ZN2_CY6_FUNGAL_1"/>
    <property type="match status" value="1"/>
</dbReference>
<evidence type="ECO:0000256" key="2">
    <source>
        <dbReference type="ARBA" id="ARBA00023242"/>
    </source>
</evidence>
<feature type="domain" description="Zn(2)-C6 fungal-type" evidence="3">
    <location>
        <begin position="19"/>
        <end position="49"/>
    </location>
</feature>
<dbReference type="PANTHER" id="PTHR37534:SF20">
    <property type="entry name" value="PRO1A C6 ZINK-FINGER PROTEIN"/>
    <property type="match status" value="1"/>
</dbReference>
<accession>A0A2P4ZCY2</accession>
<dbReference type="PROSITE" id="PS50048">
    <property type="entry name" value="ZN2_CY6_FUNGAL_2"/>
    <property type="match status" value="1"/>
</dbReference>
<dbReference type="GO" id="GO:0005634">
    <property type="term" value="C:nucleus"/>
    <property type="evidence" value="ECO:0007669"/>
    <property type="project" value="UniProtKB-SubCell"/>
</dbReference>
<proteinExistence type="predicted"/>
<dbReference type="InterPro" id="IPR001138">
    <property type="entry name" value="Zn2Cys6_DnaBD"/>
</dbReference>
<dbReference type="Pfam" id="PF11951">
    <property type="entry name" value="Fungal_trans_2"/>
    <property type="match status" value="1"/>
</dbReference>
<evidence type="ECO:0000313" key="5">
    <source>
        <dbReference type="Proteomes" id="UP000054821"/>
    </source>
</evidence>
<dbReference type="SMART" id="SM00066">
    <property type="entry name" value="GAL4"/>
    <property type="match status" value="1"/>
</dbReference>